<proteinExistence type="predicted"/>
<sequence length="186" mass="20042">MPTQSEIKITKSSLYPFQDGKIVKSGTLYSLSDAAIVKNGVLYGVSGTSGISLMRAMERGQESGCIMITVVKTDKDTGDAISCDVKIGIGNSSLAVSGFNNAENIILGYYDFSDTLKLSIENQGITGFRITGCYIAQDNTVTEPLEGFKGAYEPGKVMEWDLDLSGFYDAGKQDNSVVIKIYIQNV</sequence>
<accession>A0A8S5QV08</accession>
<reference evidence="1" key="1">
    <citation type="journal article" date="2021" name="Proc. Natl. Acad. Sci. U.S.A.">
        <title>A Catalog of Tens of Thousands of Viruses from Human Metagenomes Reveals Hidden Associations with Chronic Diseases.</title>
        <authorList>
            <person name="Tisza M.J."/>
            <person name="Buck C.B."/>
        </authorList>
    </citation>
    <scope>NUCLEOTIDE SEQUENCE</scope>
    <source>
        <strain evidence="1">CtDAq1</strain>
    </source>
</reference>
<evidence type="ECO:0000313" key="1">
    <source>
        <dbReference type="EMBL" id="DAE22484.1"/>
    </source>
</evidence>
<dbReference type="EMBL" id="BK015733">
    <property type="protein sequence ID" value="DAE22484.1"/>
    <property type="molecule type" value="Genomic_DNA"/>
</dbReference>
<protein>
    <submittedName>
        <fullName evidence="1">Uncharacterized protein</fullName>
    </submittedName>
</protein>
<name>A0A8S5QV08_9CAUD</name>
<organism evidence="1">
    <name type="scientific">CrAss-like virus sp. ctDAq1</name>
    <dbReference type="NCBI Taxonomy" id="2826822"/>
    <lineage>
        <taxon>Viruses</taxon>
        <taxon>Duplodnaviria</taxon>
        <taxon>Heunggongvirae</taxon>
        <taxon>Uroviricota</taxon>
        <taxon>Caudoviricetes</taxon>
        <taxon>Crassvirales</taxon>
    </lineage>
</organism>